<evidence type="ECO:0000313" key="6">
    <source>
        <dbReference type="EMBL" id="VCT83593.1"/>
    </source>
</evidence>
<dbReference type="InterPro" id="IPR036397">
    <property type="entry name" value="RNaseH_sf"/>
</dbReference>
<dbReference type="Pfam" id="PF00929">
    <property type="entry name" value="RNase_T"/>
    <property type="match status" value="1"/>
</dbReference>
<dbReference type="PANTHER" id="PTHR23044">
    <property type="entry name" value="3'-5' EXONUCLEASE ERI1-RELATED"/>
    <property type="match status" value="1"/>
</dbReference>
<evidence type="ECO:0000259" key="4">
    <source>
        <dbReference type="SMART" id="SM00479"/>
    </source>
</evidence>
<organism evidence="6 7">
    <name type="scientific">Clostridium neonatale</name>
    <dbReference type="NCBI Taxonomy" id="137838"/>
    <lineage>
        <taxon>Bacteria</taxon>
        <taxon>Bacillati</taxon>
        <taxon>Bacillota</taxon>
        <taxon>Clostridia</taxon>
        <taxon>Eubacteriales</taxon>
        <taxon>Clostridiaceae</taxon>
        <taxon>Clostridium</taxon>
    </lineage>
</organism>
<reference evidence="6 7" key="1">
    <citation type="submission" date="2018-06" db="EMBL/GenBank/DDBJ databases">
        <authorList>
            <consortium name="IHU Genomes"/>
        </authorList>
    </citation>
    <scope>NUCLEOTIDE SEQUENCE [LARGE SCALE GENOMIC DNA]</scope>
    <source>
        <strain evidence="6 7">NEC25</strain>
    </source>
</reference>
<dbReference type="Proteomes" id="UP000431451">
    <property type="component" value="Unassembled WGS sequence"/>
</dbReference>
<dbReference type="CDD" id="cd06133">
    <property type="entry name" value="ERI-1_3'hExo_like"/>
    <property type="match status" value="1"/>
</dbReference>
<dbReference type="GO" id="GO:0000175">
    <property type="term" value="F:3'-5'-RNA exonuclease activity"/>
    <property type="evidence" value="ECO:0007669"/>
    <property type="project" value="InterPro"/>
</dbReference>
<keyword evidence="6" id="KW-0548">Nucleotidyltransferase</keyword>
<keyword evidence="6" id="KW-0808">Transferase</keyword>
<evidence type="ECO:0000313" key="5">
    <source>
        <dbReference type="EMBL" id="CAG9709847.1"/>
    </source>
</evidence>
<proteinExistence type="predicted"/>
<evidence type="ECO:0000256" key="3">
    <source>
        <dbReference type="ARBA" id="ARBA00022839"/>
    </source>
</evidence>
<keyword evidence="1" id="KW-0540">Nuclease</keyword>
<evidence type="ECO:0000313" key="7">
    <source>
        <dbReference type="Proteomes" id="UP000431451"/>
    </source>
</evidence>
<dbReference type="SMART" id="SM00479">
    <property type="entry name" value="EXOIII"/>
    <property type="match status" value="1"/>
</dbReference>
<dbReference type="Proteomes" id="UP000789738">
    <property type="component" value="Unassembled WGS sequence"/>
</dbReference>
<evidence type="ECO:0000256" key="1">
    <source>
        <dbReference type="ARBA" id="ARBA00022722"/>
    </source>
</evidence>
<dbReference type="InterPro" id="IPR012337">
    <property type="entry name" value="RNaseH-like_sf"/>
</dbReference>
<dbReference type="GO" id="GO:0003887">
    <property type="term" value="F:DNA-directed DNA polymerase activity"/>
    <property type="evidence" value="ECO:0007669"/>
    <property type="project" value="UniProtKB-EC"/>
</dbReference>
<protein>
    <submittedName>
        <fullName evidence="6">DNA polymerase III PolC-type</fullName>
        <ecNumber evidence="6">2.7.7.7</ecNumber>
    </submittedName>
    <submittedName>
        <fullName evidence="5">Ribonuclease, H-like domain</fullName>
    </submittedName>
</protein>
<feature type="domain" description="Exonuclease" evidence="4">
    <location>
        <begin position="2"/>
        <end position="184"/>
    </location>
</feature>
<accession>A0A653APE4</accession>
<dbReference type="RefSeq" id="WP_159115865.1">
    <property type="nucleotide sequence ID" value="NZ_CAKJVD010000042.1"/>
</dbReference>
<dbReference type="InterPro" id="IPR013520">
    <property type="entry name" value="Ribonucl_H"/>
</dbReference>
<dbReference type="GO" id="GO:0003676">
    <property type="term" value="F:nucleic acid binding"/>
    <property type="evidence" value="ECO:0007669"/>
    <property type="project" value="InterPro"/>
</dbReference>
<dbReference type="Gene3D" id="3.30.420.10">
    <property type="entry name" value="Ribonuclease H-like superfamily/Ribonuclease H"/>
    <property type="match status" value="1"/>
</dbReference>
<gene>
    <name evidence="6" type="primary">polC_2</name>
    <name evidence="5" type="ORF">CNEO_44443</name>
    <name evidence="6" type="ORF">CNEONATNEC25_01190</name>
</gene>
<dbReference type="GeneID" id="68876546"/>
<reference evidence="5" key="2">
    <citation type="submission" date="2021-10" db="EMBL/GenBank/DDBJ databases">
        <authorList>
            <person name="Mesa V."/>
        </authorList>
    </citation>
    <scope>NUCLEOTIDE SEQUENCE</scope>
    <source>
        <strain evidence="5">CC3_PB</strain>
    </source>
</reference>
<sequence length="242" mass="28422">MNYIIYDLEFNQPLSKDNSISDLTFEIIQIGALKLNENLEVISTFNKLVKPTAYLEIHPYIENLTQISTDMVMSHAQFPHIYNEFIDFIGNDEFVMCVWGAGDIKELIKNINFHKLKTLDNLKRYIDVQKLMSKYIKTPKGTKIGLGSAVEFFNISLEKEFHDAFNDAYYTAEVFKKLYNPEIKFSIYENKPSKRVDLPKRKLDTLRLFAQIEKMYDRSLSDEEKSLIKLAYNMGRTHQFLR</sequence>
<keyword evidence="2" id="KW-0378">Hydrolase</keyword>
<dbReference type="EMBL" id="CAKJVE010000004">
    <property type="protein sequence ID" value="CAG9709847.1"/>
    <property type="molecule type" value="Genomic_DNA"/>
</dbReference>
<dbReference type="EMBL" id="UWJD01000001">
    <property type="protein sequence ID" value="VCT83593.1"/>
    <property type="molecule type" value="Genomic_DNA"/>
</dbReference>
<dbReference type="InterPro" id="IPR047201">
    <property type="entry name" value="ERI-1_3'hExo-like"/>
</dbReference>
<evidence type="ECO:0000256" key="2">
    <source>
        <dbReference type="ARBA" id="ARBA00022801"/>
    </source>
</evidence>
<name>A0A653APE4_9CLOT</name>
<dbReference type="SUPFAM" id="SSF53098">
    <property type="entry name" value="Ribonuclease H-like"/>
    <property type="match status" value="1"/>
</dbReference>
<dbReference type="InterPro" id="IPR051274">
    <property type="entry name" value="3-5_Exoribonuclease"/>
</dbReference>
<dbReference type="PANTHER" id="PTHR23044:SF61">
    <property type="entry name" value="3'-5' EXORIBONUCLEASE 1-RELATED"/>
    <property type="match status" value="1"/>
</dbReference>
<keyword evidence="3" id="KW-0269">Exonuclease</keyword>
<dbReference type="EC" id="2.7.7.7" evidence="6"/>
<dbReference type="AlphaFoldDB" id="A0A653APE4"/>